<dbReference type="EMBL" id="LR798411">
    <property type="protein sequence ID" value="CAB5229857.1"/>
    <property type="molecule type" value="Genomic_DNA"/>
</dbReference>
<reference evidence="1" key="1">
    <citation type="submission" date="2020-05" db="EMBL/GenBank/DDBJ databases">
        <authorList>
            <person name="Chiriac C."/>
            <person name="Salcher M."/>
            <person name="Ghai R."/>
            <person name="Kavagutti S V."/>
        </authorList>
    </citation>
    <scope>NUCLEOTIDE SEQUENCE</scope>
</reference>
<sequence length="329" mass="32601">MLKTVSSLGNLIGALVYKGTWDASSNTPTLVSSVGSKGDYYVVSVAGSTNLNGITDWQVSDIAVFNGSVWQKIDNTDAVFSVNGQTGVVVLGATDVGATPNTAYVIAGGLLTGGGRLTGNVTLSLANVPVANVTGAVPNTVNVIAGTGLSGGGALTGNVTINIANTAVVVGTYGNATSVAQVAVDAQGRITSASNVTIAIGNTNLQNSNVIVGNTTLTLGSTVTSIGNLTLTNTTISSVASTFPNSFLTNSTATLGNATITLGGTTSSVGNLTLANVTVSSGNVTANVSMTNATNVGVTFATSSLPLVPAGYIKVNLNGTVVLVPYYAQ</sequence>
<name>A0A6J7XPF0_9CAUD</name>
<protein>
    <submittedName>
        <fullName evidence="1">Uncharacterized protein</fullName>
    </submittedName>
</protein>
<evidence type="ECO:0000313" key="1">
    <source>
        <dbReference type="EMBL" id="CAB5229857.1"/>
    </source>
</evidence>
<proteinExistence type="predicted"/>
<accession>A0A6J7XPF0</accession>
<gene>
    <name evidence="1" type="ORF">UFOVP1562_20</name>
</gene>
<organism evidence="1">
    <name type="scientific">uncultured Caudovirales phage</name>
    <dbReference type="NCBI Taxonomy" id="2100421"/>
    <lineage>
        <taxon>Viruses</taxon>
        <taxon>Duplodnaviria</taxon>
        <taxon>Heunggongvirae</taxon>
        <taxon>Uroviricota</taxon>
        <taxon>Caudoviricetes</taxon>
        <taxon>Peduoviridae</taxon>
        <taxon>Maltschvirus</taxon>
        <taxon>Maltschvirus maltsch</taxon>
    </lineage>
</organism>